<name>A0A0P9UT64_9PSED</name>
<dbReference type="RefSeq" id="WP_044345225.1">
    <property type="nucleotide sequence ID" value="NZ_JYHE01000140.1"/>
</dbReference>
<dbReference type="PATRIC" id="fig|86176.4.peg.4356"/>
<protein>
    <submittedName>
        <fullName evidence="1">Uncharacterized protein</fullName>
    </submittedName>
</protein>
<gene>
    <name evidence="1" type="ORF">ALO64_03867</name>
</gene>
<evidence type="ECO:0000313" key="1">
    <source>
        <dbReference type="EMBL" id="KPX92754.1"/>
    </source>
</evidence>
<dbReference type="Proteomes" id="UP000050455">
    <property type="component" value="Unassembled WGS sequence"/>
</dbReference>
<sequence length="92" mass="10959">MSLEIFNHDELIQEVKMILDGKHPTYKGKDDARRFLQRAVRDFNSAEFSKDLDQHREIYANQHGLDSSQIEWIAQQVRSGTETSERPRRRMR</sequence>
<proteinExistence type="predicted"/>
<reference evidence="1 2" key="1">
    <citation type="submission" date="2015-09" db="EMBL/GenBank/DDBJ databases">
        <title>Genome announcement of multiple Pseudomonas syringae strains.</title>
        <authorList>
            <person name="Thakur S."/>
            <person name="Wang P.W."/>
            <person name="Gong Y."/>
            <person name="Weir B.S."/>
            <person name="Guttman D.S."/>
        </authorList>
    </citation>
    <scope>NUCLEOTIDE SEQUENCE [LARGE SCALE GENOMIC DNA]</scope>
    <source>
        <strain evidence="1 2">ICMP6289</strain>
    </source>
</reference>
<dbReference type="AlphaFoldDB" id="A0A0P9UT64"/>
<comment type="caution">
    <text evidence="1">The sequence shown here is derived from an EMBL/GenBank/DDBJ whole genome shotgun (WGS) entry which is preliminary data.</text>
</comment>
<accession>A0A0P9UT64</accession>
<organism evidence="1 2">
    <name type="scientific">Pseudomonas meliae</name>
    <dbReference type="NCBI Taxonomy" id="86176"/>
    <lineage>
        <taxon>Bacteria</taxon>
        <taxon>Pseudomonadati</taxon>
        <taxon>Pseudomonadota</taxon>
        <taxon>Gammaproteobacteria</taxon>
        <taxon>Pseudomonadales</taxon>
        <taxon>Pseudomonadaceae</taxon>
        <taxon>Pseudomonas</taxon>
    </lineage>
</organism>
<keyword evidence="2" id="KW-1185">Reference proteome</keyword>
<dbReference type="EMBL" id="LJQT01000108">
    <property type="protein sequence ID" value="KPX92754.1"/>
    <property type="molecule type" value="Genomic_DNA"/>
</dbReference>
<evidence type="ECO:0000313" key="2">
    <source>
        <dbReference type="Proteomes" id="UP000050455"/>
    </source>
</evidence>